<dbReference type="Proteomes" id="UP001595733">
    <property type="component" value="Unassembled WGS sequence"/>
</dbReference>
<reference evidence="2" key="1">
    <citation type="journal article" date="2019" name="Int. J. Syst. Evol. Microbiol.">
        <title>The Global Catalogue of Microorganisms (GCM) 10K type strain sequencing project: providing services to taxonomists for standard genome sequencing and annotation.</title>
        <authorList>
            <consortium name="The Broad Institute Genomics Platform"/>
            <consortium name="The Broad Institute Genome Sequencing Center for Infectious Disease"/>
            <person name="Wu L."/>
            <person name="Ma J."/>
        </authorList>
    </citation>
    <scope>NUCLEOTIDE SEQUENCE [LARGE SCALE GENOMIC DNA]</scope>
    <source>
        <strain evidence="2">CCUG 50353</strain>
    </source>
</reference>
<keyword evidence="2" id="KW-1185">Reference proteome</keyword>
<proteinExistence type="predicted"/>
<dbReference type="InterPro" id="IPR024419">
    <property type="entry name" value="YvrJ"/>
</dbReference>
<protein>
    <submittedName>
        <fullName evidence="1">YvrJ family protein</fullName>
    </submittedName>
</protein>
<evidence type="ECO:0000313" key="2">
    <source>
        <dbReference type="Proteomes" id="UP001595733"/>
    </source>
</evidence>
<gene>
    <name evidence="1" type="ORF">ACFO0S_14295</name>
</gene>
<organism evidence="1 2">
    <name type="scientific">Chryseomicrobium palamuruense</name>
    <dbReference type="NCBI Taxonomy" id="682973"/>
    <lineage>
        <taxon>Bacteria</taxon>
        <taxon>Bacillati</taxon>
        <taxon>Bacillota</taxon>
        <taxon>Bacilli</taxon>
        <taxon>Bacillales</taxon>
        <taxon>Caryophanaceae</taxon>
        <taxon>Chryseomicrobium</taxon>
    </lineage>
</organism>
<evidence type="ECO:0000313" key="1">
    <source>
        <dbReference type="EMBL" id="MFC4356227.1"/>
    </source>
</evidence>
<sequence length="45" mass="5251">MEQWIQLIQEIGFPVVVSFYLLHRIESRLEAIRDVLVTIAPVTKV</sequence>
<dbReference type="RefSeq" id="WP_378142771.1">
    <property type="nucleotide sequence ID" value="NZ_JBHSEF010000026.1"/>
</dbReference>
<dbReference type="EMBL" id="JBHSEF010000026">
    <property type="protein sequence ID" value="MFC4356227.1"/>
    <property type="molecule type" value="Genomic_DNA"/>
</dbReference>
<accession>A0ABV8UY09</accession>
<name>A0ABV8UY09_9BACL</name>
<comment type="caution">
    <text evidence="1">The sequence shown here is derived from an EMBL/GenBank/DDBJ whole genome shotgun (WGS) entry which is preliminary data.</text>
</comment>
<dbReference type="Pfam" id="PF12841">
    <property type="entry name" value="YvrJ"/>
    <property type="match status" value="1"/>
</dbReference>